<dbReference type="AlphaFoldDB" id="A0A5B7H6N8"/>
<dbReference type="Proteomes" id="UP000324222">
    <property type="component" value="Unassembled WGS sequence"/>
</dbReference>
<accession>A0A5B7H6N8</accession>
<evidence type="ECO:0000313" key="2">
    <source>
        <dbReference type="Proteomes" id="UP000324222"/>
    </source>
</evidence>
<dbReference type="EMBL" id="VSRR010023810">
    <property type="protein sequence ID" value="MPC65773.1"/>
    <property type="molecule type" value="Genomic_DNA"/>
</dbReference>
<sequence>MLVCVLRVFCACLESPPPPRRLRPPPLPPLFILSNPASLSSS</sequence>
<comment type="caution">
    <text evidence="1">The sequence shown here is derived from an EMBL/GenBank/DDBJ whole genome shotgun (WGS) entry which is preliminary data.</text>
</comment>
<proteinExistence type="predicted"/>
<gene>
    <name evidence="1" type="ORF">E2C01_059909</name>
</gene>
<protein>
    <submittedName>
        <fullName evidence="1">Uncharacterized protein</fullName>
    </submittedName>
</protein>
<keyword evidence="2" id="KW-1185">Reference proteome</keyword>
<name>A0A5B7H6N8_PORTR</name>
<evidence type="ECO:0000313" key="1">
    <source>
        <dbReference type="EMBL" id="MPC65773.1"/>
    </source>
</evidence>
<reference evidence="1 2" key="1">
    <citation type="submission" date="2019-05" db="EMBL/GenBank/DDBJ databases">
        <title>Another draft genome of Portunus trituberculatus and its Hox gene families provides insights of decapod evolution.</title>
        <authorList>
            <person name="Jeong J.-H."/>
            <person name="Song I."/>
            <person name="Kim S."/>
            <person name="Choi T."/>
            <person name="Kim D."/>
            <person name="Ryu S."/>
            <person name="Kim W."/>
        </authorList>
    </citation>
    <scope>NUCLEOTIDE SEQUENCE [LARGE SCALE GENOMIC DNA]</scope>
    <source>
        <tissue evidence="1">Muscle</tissue>
    </source>
</reference>
<organism evidence="1 2">
    <name type="scientific">Portunus trituberculatus</name>
    <name type="common">Swimming crab</name>
    <name type="synonym">Neptunus trituberculatus</name>
    <dbReference type="NCBI Taxonomy" id="210409"/>
    <lineage>
        <taxon>Eukaryota</taxon>
        <taxon>Metazoa</taxon>
        <taxon>Ecdysozoa</taxon>
        <taxon>Arthropoda</taxon>
        <taxon>Crustacea</taxon>
        <taxon>Multicrustacea</taxon>
        <taxon>Malacostraca</taxon>
        <taxon>Eumalacostraca</taxon>
        <taxon>Eucarida</taxon>
        <taxon>Decapoda</taxon>
        <taxon>Pleocyemata</taxon>
        <taxon>Brachyura</taxon>
        <taxon>Eubrachyura</taxon>
        <taxon>Portunoidea</taxon>
        <taxon>Portunidae</taxon>
        <taxon>Portuninae</taxon>
        <taxon>Portunus</taxon>
    </lineage>
</organism>